<evidence type="ECO:0000256" key="3">
    <source>
        <dbReference type="SAM" id="MobiDB-lite"/>
    </source>
</evidence>
<feature type="compositionally biased region" description="Basic and acidic residues" evidence="3">
    <location>
        <begin position="19"/>
        <end position="35"/>
    </location>
</feature>
<evidence type="ECO:0000313" key="5">
    <source>
        <dbReference type="Proteomes" id="UP000245207"/>
    </source>
</evidence>
<feature type="region of interest" description="Disordered" evidence="3">
    <location>
        <begin position="1"/>
        <end position="37"/>
    </location>
</feature>
<dbReference type="Pfam" id="PF00012">
    <property type="entry name" value="HSP70"/>
    <property type="match status" value="1"/>
</dbReference>
<keyword evidence="1" id="KW-0547">Nucleotide-binding</keyword>
<dbReference type="Gene3D" id="2.60.34.10">
    <property type="entry name" value="Substrate Binding Domain Of DNAk, Chain A, domain 1"/>
    <property type="match status" value="1"/>
</dbReference>
<comment type="caution">
    <text evidence="4">The sequence shown here is derived from an EMBL/GenBank/DDBJ whole genome shotgun (WGS) entry which is preliminary data.</text>
</comment>
<dbReference type="InterPro" id="IPR029047">
    <property type="entry name" value="HSP70_peptide-bd_sf"/>
</dbReference>
<dbReference type="Proteomes" id="UP000245207">
    <property type="component" value="Unassembled WGS sequence"/>
</dbReference>
<dbReference type="GO" id="GO:0140662">
    <property type="term" value="F:ATP-dependent protein folding chaperone"/>
    <property type="evidence" value="ECO:0007669"/>
    <property type="project" value="InterPro"/>
</dbReference>
<sequence>MSRWRFRNNFVETAAHPQQRTENRESSEHDAKAGPECKPVPATVGELICYEWVWEFDTVVRFDDMTVAPSKCQQQQLRRLNIHEYQTFSTAADNQTRVGIKVLQGKREMTSDNKILGEFDLMVILEPFDTILEQFPRPKLLSSLTICCCCFVTASNNLVIVNLCTGQHFCSSAQEDHTRPVTEHPPLGFHIINAEGAESPCCIKNVGVNTSNDVTSKLFGCGSQQNAHNCVAASAIQISTQDVPEFKWRDNHEKWIEAGYYGD</sequence>
<dbReference type="GO" id="GO:0005524">
    <property type="term" value="F:ATP binding"/>
    <property type="evidence" value="ECO:0007669"/>
    <property type="project" value="UniProtKB-KW"/>
</dbReference>
<name>A0A2U1PG13_ARTAN</name>
<evidence type="ECO:0000313" key="4">
    <source>
        <dbReference type="EMBL" id="PWA84662.1"/>
    </source>
</evidence>
<dbReference type="EMBL" id="PKPP01001205">
    <property type="protein sequence ID" value="PWA84662.1"/>
    <property type="molecule type" value="Genomic_DNA"/>
</dbReference>
<keyword evidence="2" id="KW-0067">ATP-binding</keyword>
<proteinExistence type="predicted"/>
<dbReference type="STRING" id="35608.A0A2U1PG13"/>
<dbReference type="AlphaFoldDB" id="A0A2U1PG13"/>
<reference evidence="4 5" key="1">
    <citation type="journal article" date="2018" name="Mol. Plant">
        <title>The genome of Artemisia annua provides insight into the evolution of Asteraceae family and artemisinin biosynthesis.</title>
        <authorList>
            <person name="Shen Q."/>
            <person name="Zhang L."/>
            <person name="Liao Z."/>
            <person name="Wang S."/>
            <person name="Yan T."/>
            <person name="Shi P."/>
            <person name="Liu M."/>
            <person name="Fu X."/>
            <person name="Pan Q."/>
            <person name="Wang Y."/>
            <person name="Lv Z."/>
            <person name="Lu X."/>
            <person name="Zhang F."/>
            <person name="Jiang W."/>
            <person name="Ma Y."/>
            <person name="Chen M."/>
            <person name="Hao X."/>
            <person name="Li L."/>
            <person name="Tang Y."/>
            <person name="Lv G."/>
            <person name="Zhou Y."/>
            <person name="Sun X."/>
            <person name="Brodelius P.E."/>
            <person name="Rose J.K.C."/>
            <person name="Tang K."/>
        </authorList>
    </citation>
    <scope>NUCLEOTIDE SEQUENCE [LARGE SCALE GENOMIC DNA]</scope>
    <source>
        <strain evidence="5">cv. Huhao1</strain>
        <tissue evidence="4">Leaf</tissue>
    </source>
</reference>
<evidence type="ECO:0000256" key="2">
    <source>
        <dbReference type="ARBA" id="ARBA00022840"/>
    </source>
</evidence>
<gene>
    <name evidence="4" type="ORF">CTI12_AA084260</name>
</gene>
<evidence type="ECO:0000256" key="1">
    <source>
        <dbReference type="ARBA" id="ARBA00022741"/>
    </source>
</evidence>
<dbReference type="InterPro" id="IPR013126">
    <property type="entry name" value="Hsp_70_fam"/>
</dbReference>
<dbReference type="SUPFAM" id="SSF100920">
    <property type="entry name" value="Heat shock protein 70kD (HSP70), peptide-binding domain"/>
    <property type="match status" value="1"/>
</dbReference>
<keyword evidence="5" id="KW-1185">Reference proteome</keyword>
<accession>A0A2U1PG13</accession>
<organism evidence="4 5">
    <name type="scientific">Artemisia annua</name>
    <name type="common">Sweet wormwood</name>
    <dbReference type="NCBI Taxonomy" id="35608"/>
    <lineage>
        <taxon>Eukaryota</taxon>
        <taxon>Viridiplantae</taxon>
        <taxon>Streptophyta</taxon>
        <taxon>Embryophyta</taxon>
        <taxon>Tracheophyta</taxon>
        <taxon>Spermatophyta</taxon>
        <taxon>Magnoliopsida</taxon>
        <taxon>eudicotyledons</taxon>
        <taxon>Gunneridae</taxon>
        <taxon>Pentapetalae</taxon>
        <taxon>asterids</taxon>
        <taxon>campanulids</taxon>
        <taxon>Asterales</taxon>
        <taxon>Asteraceae</taxon>
        <taxon>Asteroideae</taxon>
        <taxon>Anthemideae</taxon>
        <taxon>Artemisiinae</taxon>
        <taxon>Artemisia</taxon>
    </lineage>
</organism>
<keyword evidence="4" id="KW-0346">Stress response</keyword>
<protein>
    <submittedName>
        <fullName evidence="4">Heat shock 70 kDa protein</fullName>
    </submittedName>
</protein>